<evidence type="ECO:0000259" key="1">
    <source>
        <dbReference type="Pfam" id="PF17906"/>
    </source>
</evidence>
<evidence type="ECO:0000313" key="3">
    <source>
        <dbReference type="WBParaSite" id="ACRNAN_Path_631.g2336.t1"/>
    </source>
</evidence>
<dbReference type="Pfam" id="PF17906">
    <property type="entry name" value="HTH_48"/>
    <property type="match status" value="1"/>
</dbReference>
<sequence length="237" mass="28104">MKDEIFIHKAKHLDDLSASTTKYSNKKTQLTAKLQELCQIVNKLYEQFNDVKLKFIDARENGLKPLDELTEEYFQYQKKVRKAVIQRELCAQEFRTIIKESVENYIDNISMPLTTKNRDLMESVSEIPPFLEEPMLAEPESIIGCTMYNKEFIFLVKYKDMNYKMVIQNMKKHLRHVLLWLFDKDNLIKNREAAREIQEVYGNGAITEQGFWVKGIVDLPRRWAKVIEYEGDYFPDD</sequence>
<organism evidence="2 3">
    <name type="scientific">Acrobeloides nanus</name>
    <dbReference type="NCBI Taxonomy" id="290746"/>
    <lineage>
        <taxon>Eukaryota</taxon>
        <taxon>Metazoa</taxon>
        <taxon>Ecdysozoa</taxon>
        <taxon>Nematoda</taxon>
        <taxon>Chromadorea</taxon>
        <taxon>Rhabditida</taxon>
        <taxon>Tylenchina</taxon>
        <taxon>Cephalobomorpha</taxon>
        <taxon>Cephaloboidea</taxon>
        <taxon>Cephalobidae</taxon>
        <taxon>Acrobeloides</taxon>
    </lineage>
</organism>
<proteinExistence type="predicted"/>
<reference evidence="3" key="1">
    <citation type="submission" date="2022-11" db="UniProtKB">
        <authorList>
            <consortium name="WormBaseParasite"/>
        </authorList>
    </citation>
    <scope>IDENTIFICATION</scope>
</reference>
<dbReference type="InterPro" id="IPR041426">
    <property type="entry name" value="Mos1_HTH"/>
</dbReference>
<feature type="domain" description="Mos1 transposase HTH" evidence="1">
    <location>
        <begin position="171"/>
        <end position="209"/>
    </location>
</feature>
<protein>
    <submittedName>
        <fullName evidence="3">Mos1 transposase HTH domain-containing protein</fullName>
    </submittedName>
</protein>
<dbReference type="AlphaFoldDB" id="A0A914C923"/>
<dbReference type="Proteomes" id="UP000887540">
    <property type="component" value="Unplaced"/>
</dbReference>
<keyword evidence="2" id="KW-1185">Reference proteome</keyword>
<name>A0A914C923_9BILA</name>
<dbReference type="WBParaSite" id="ACRNAN_Path_631.g2336.t1">
    <property type="protein sequence ID" value="ACRNAN_Path_631.g2336.t1"/>
    <property type="gene ID" value="ACRNAN_Path_631.g2336"/>
</dbReference>
<evidence type="ECO:0000313" key="2">
    <source>
        <dbReference type="Proteomes" id="UP000887540"/>
    </source>
</evidence>
<accession>A0A914C923</accession>